<name>A0AA85KE36_TRIRE</name>
<evidence type="ECO:0000256" key="1">
    <source>
        <dbReference type="SAM" id="MobiDB-lite"/>
    </source>
</evidence>
<evidence type="ECO:0000313" key="3">
    <source>
        <dbReference type="WBParaSite" id="TREG1_79740.1"/>
    </source>
</evidence>
<reference evidence="2" key="1">
    <citation type="submission" date="2022-06" db="EMBL/GenBank/DDBJ databases">
        <authorList>
            <person name="Berger JAMES D."/>
            <person name="Berger JAMES D."/>
        </authorList>
    </citation>
    <scope>NUCLEOTIDE SEQUENCE [LARGE SCALE GENOMIC DNA]</scope>
</reference>
<sequence>MRNRHSLDPNLTKLTIPEINDNINPPTETSSSSSPSTTTTTTVTTTKTDKLLAQTNTEIEKQIVAPIFSPPSLLLFDRVSHPTNFAYAATRQTQFSPPLSPILHAPCASLPLDITTQNLYDLPDRLLTRLNITGNPISSDSESHEERLSQKTPQNPPFR</sequence>
<reference evidence="3" key="2">
    <citation type="submission" date="2023-11" db="UniProtKB">
        <authorList>
            <consortium name="WormBaseParasite"/>
        </authorList>
    </citation>
    <scope>IDENTIFICATION</scope>
</reference>
<evidence type="ECO:0000313" key="2">
    <source>
        <dbReference type="Proteomes" id="UP000050795"/>
    </source>
</evidence>
<dbReference type="WBParaSite" id="TREG1_79740.1">
    <property type="protein sequence ID" value="TREG1_79740.1"/>
    <property type="gene ID" value="TREG1_79740"/>
</dbReference>
<dbReference type="AlphaFoldDB" id="A0AA85KE36"/>
<organism evidence="2 3">
    <name type="scientific">Trichobilharzia regenti</name>
    <name type="common">Nasal bird schistosome</name>
    <dbReference type="NCBI Taxonomy" id="157069"/>
    <lineage>
        <taxon>Eukaryota</taxon>
        <taxon>Metazoa</taxon>
        <taxon>Spiralia</taxon>
        <taxon>Lophotrochozoa</taxon>
        <taxon>Platyhelminthes</taxon>
        <taxon>Trematoda</taxon>
        <taxon>Digenea</taxon>
        <taxon>Strigeidida</taxon>
        <taxon>Schistosomatoidea</taxon>
        <taxon>Schistosomatidae</taxon>
        <taxon>Trichobilharzia</taxon>
    </lineage>
</organism>
<keyword evidence="2" id="KW-1185">Reference proteome</keyword>
<accession>A0AA85KE36</accession>
<protein>
    <submittedName>
        <fullName evidence="3">Uncharacterized protein</fullName>
    </submittedName>
</protein>
<feature type="region of interest" description="Disordered" evidence="1">
    <location>
        <begin position="136"/>
        <end position="159"/>
    </location>
</feature>
<proteinExistence type="predicted"/>
<dbReference type="Proteomes" id="UP000050795">
    <property type="component" value="Unassembled WGS sequence"/>
</dbReference>
<feature type="compositionally biased region" description="Low complexity" evidence="1">
    <location>
        <begin position="25"/>
        <end position="45"/>
    </location>
</feature>
<feature type="region of interest" description="Disordered" evidence="1">
    <location>
        <begin position="1"/>
        <end position="45"/>
    </location>
</feature>